<proteinExistence type="predicted"/>
<comment type="caution">
    <text evidence="1">The sequence shown here is derived from an EMBL/GenBank/DDBJ whole genome shotgun (WGS) entry which is preliminary data.</text>
</comment>
<dbReference type="Proteomes" id="UP000035065">
    <property type="component" value="Unassembled WGS sequence"/>
</dbReference>
<evidence type="ECO:0000313" key="1">
    <source>
        <dbReference type="EMBL" id="EGD54171.1"/>
    </source>
</evidence>
<accession>F1YMC2</accession>
<gene>
    <name evidence="1" type="ORF">SCNU_15654</name>
</gene>
<reference evidence="1 2" key="1">
    <citation type="journal article" date="2011" name="J. Bacteriol.">
        <title>Draft Genome Sequence of Gordonia neofelifaecis NRRL B-59395, a Cholesterol-Degrading Actinomycete.</title>
        <authorList>
            <person name="Ge F."/>
            <person name="Li W."/>
            <person name="Chen G."/>
            <person name="Liu Y."/>
            <person name="Zhang G."/>
            <person name="Yong B."/>
            <person name="Wang Q."/>
            <person name="Wang N."/>
            <person name="Huang Z."/>
            <person name="Li W."/>
            <person name="Wang J."/>
            <person name="Wu C."/>
            <person name="Xie Q."/>
            <person name="Liu G."/>
        </authorList>
    </citation>
    <scope>NUCLEOTIDE SEQUENCE [LARGE SCALE GENOMIC DNA]</scope>
    <source>
        <strain evidence="1 2">NRRL B-59395</strain>
    </source>
</reference>
<protein>
    <submittedName>
        <fullName evidence="1">Uncharacterized protein</fullName>
    </submittedName>
</protein>
<organism evidence="1 2">
    <name type="scientific">Gordonia neofelifaecis NRRL B-59395</name>
    <dbReference type="NCBI Taxonomy" id="644548"/>
    <lineage>
        <taxon>Bacteria</taxon>
        <taxon>Bacillati</taxon>
        <taxon>Actinomycetota</taxon>
        <taxon>Actinomycetes</taxon>
        <taxon>Mycobacteriales</taxon>
        <taxon>Gordoniaceae</taxon>
        <taxon>Gordonia</taxon>
    </lineage>
</organism>
<keyword evidence="2" id="KW-1185">Reference proteome</keyword>
<name>F1YMC2_9ACTN</name>
<dbReference type="AlphaFoldDB" id="F1YMC2"/>
<evidence type="ECO:0000313" key="2">
    <source>
        <dbReference type="Proteomes" id="UP000035065"/>
    </source>
</evidence>
<dbReference type="EMBL" id="AEUD01000014">
    <property type="protein sequence ID" value="EGD54171.1"/>
    <property type="molecule type" value="Genomic_DNA"/>
</dbReference>
<sequence length="36" mass="4297">MIARVFGTWRRAPQALSEQRERLVTQQELSELRLAR</sequence>